<dbReference type="PROSITE" id="PS00108">
    <property type="entry name" value="PROTEIN_KINASE_ST"/>
    <property type="match status" value="1"/>
</dbReference>
<evidence type="ECO:0000256" key="3">
    <source>
        <dbReference type="ARBA" id="ARBA00022741"/>
    </source>
</evidence>
<evidence type="ECO:0000256" key="2">
    <source>
        <dbReference type="ARBA" id="ARBA00022679"/>
    </source>
</evidence>
<dbReference type="EMBL" id="JASJQH010000240">
    <property type="protein sequence ID" value="KAK9765661.1"/>
    <property type="molecule type" value="Genomic_DNA"/>
</dbReference>
<accession>A0ABR2WVY4</accession>
<proteinExistence type="inferred from homology"/>
<dbReference type="Gene3D" id="1.10.510.10">
    <property type="entry name" value="Transferase(Phosphotransferase) domain 1"/>
    <property type="match status" value="1"/>
</dbReference>
<dbReference type="SUPFAM" id="SSF56112">
    <property type="entry name" value="Protein kinase-like (PK-like)"/>
    <property type="match status" value="1"/>
</dbReference>
<evidence type="ECO:0000259" key="9">
    <source>
        <dbReference type="PROSITE" id="PS50011"/>
    </source>
</evidence>
<organism evidence="10 11">
    <name type="scientific">Basidiobolus ranarum</name>
    <dbReference type="NCBI Taxonomy" id="34480"/>
    <lineage>
        <taxon>Eukaryota</taxon>
        <taxon>Fungi</taxon>
        <taxon>Fungi incertae sedis</taxon>
        <taxon>Zoopagomycota</taxon>
        <taxon>Entomophthoromycotina</taxon>
        <taxon>Basidiobolomycetes</taxon>
        <taxon>Basidiobolales</taxon>
        <taxon>Basidiobolaceae</taxon>
        <taxon>Basidiobolus</taxon>
    </lineage>
</organism>
<evidence type="ECO:0000256" key="1">
    <source>
        <dbReference type="ARBA" id="ARBA00022527"/>
    </source>
</evidence>
<keyword evidence="1 8" id="KW-0723">Serine/threonine-protein kinase</keyword>
<evidence type="ECO:0000256" key="5">
    <source>
        <dbReference type="ARBA" id="ARBA00022840"/>
    </source>
</evidence>
<dbReference type="PANTHER" id="PTHR47448">
    <property type="entry name" value="DUAL SPECIFICITY MITOGEN-ACTIVATED PROTEIN KINASE KINASE DSOR1-LIKE PROTEIN"/>
    <property type="match status" value="1"/>
</dbReference>
<evidence type="ECO:0000313" key="11">
    <source>
        <dbReference type="Proteomes" id="UP001479436"/>
    </source>
</evidence>
<name>A0ABR2WVY4_9FUNG</name>
<feature type="domain" description="Protein kinase" evidence="9">
    <location>
        <begin position="71"/>
        <end position="324"/>
    </location>
</feature>
<dbReference type="EC" id="2.7.12.2" evidence="10"/>
<dbReference type="Pfam" id="PF00069">
    <property type="entry name" value="Pkinase"/>
    <property type="match status" value="1"/>
</dbReference>
<gene>
    <name evidence="10" type="primary">STE7_2</name>
    <name evidence="10" type="ORF">K7432_005830</name>
</gene>
<dbReference type="InterPro" id="IPR000719">
    <property type="entry name" value="Prot_kinase_dom"/>
</dbReference>
<reference evidence="10 11" key="1">
    <citation type="submission" date="2023-04" db="EMBL/GenBank/DDBJ databases">
        <title>Genome of Basidiobolus ranarum AG-B5.</title>
        <authorList>
            <person name="Stajich J.E."/>
            <person name="Carter-House D."/>
            <person name="Gryganskyi A."/>
        </authorList>
    </citation>
    <scope>NUCLEOTIDE SEQUENCE [LARGE SCALE GENOMIC DNA]</scope>
    <source>
        <strain evidence="10 11">AG-B5</strain>
    </source>
</reference>
<dbReference type="PROSITE" id="PS00107">
    <property type="entry name" value="PROTEIN_KINASE_ATP"/>
    <property type="match status" value="1"/>
</dbReference>
<evidence type="ECO:0000256" key="8">
    <source>
        <dbReference type="RuleBase" id="RU000304"/>
    </source>
</evidence>
<dbReference type="GO" id="GO:0004708">
    <property type="term" value="F:MAP kinase kinase activity"/>
    <property type="evidence" value="ECO:0007669"/>
    <property type="project" value="UniProtKB-EC"/>
</dbReference>
<evidence type="ECO:0000313" key="10">
    <source>
        <dbReference type="EMBL" id="KAK9765661.1"/>
    </source>
</evidence>
<keyword evidence="3 7" id="KW-0547">Nucleotide-binding</keyword>
<feature type="binding site" evidence="7">
    <location>
        <position position="100"/>
    </location>
    <ligand>
        <name>ATP</name>
        <dbReference type="ChEBI" id="CHEBI:30616"/>
    </ligand>
</feature>
<protein>
    <submittedName>
        <fullName evidence="10">MAP kinase kinase (MEK)</fullName>
        <ecNumber evidence="10">2.7.12.2</ecNumber>
    </submittedName>
</protein>
<evidence type="ECO:0000256" key="6">
    <source>
        <dbReference type="ARBA" id="ARBA00038035"/>
    </source>
</evidence>
<dbReference type="InterPro" id="IPR017441">
    <property type="entry name" value="Protein_kinase_ATP_BS"/>
</dbReference>
<evidence type="ECO:0000256" key="4">
    <source>
        <dbReference type="ARBA" id="ARBA00022777"/>
    </source>
</evidence>
<dbReference type="Proteomes" id="UP001479436">
    <property type="component" value="Unassembled WGS sequence"/>
</dbReference>
<dbReference type="InterPro" id="IPR008271">
    <property type="entry name" value="Ser/Thr_kinase_AS"/>
</dbReference>
<dbReference type="InterPro" id="IPR011009">
    <property type="entry name" value="Kinase-like_dom_sf"/>
</dbReference>
<comment type="similarity">
    <text evidence="6">Belongs to the protein kinase superfamily. STE Ser/Thr protein kinase family. MAP kinase kinase subfamily.</text>
</comment>
<dbReference type="PROSITE" id="PS50011">
    <property type="entry name" value="PROTEIN_KINASE_DOM"/>
    <property type="match status" value="1"/>
</dbReference>
<sequence>MSTIAVATGFRKKRNFKNLELTHSPIIRENAAVEAQCSGNLSGVGSGQLYEHLASLEIGLEFKLDLRQEDLQTIDELGSGNGGAVSKILHVPTKTIMARKIVHIEAKAAIRKQIIRELQILHDCNSPHIVSFYGAFMHENDVKISICMEYMDMGSLDHLYRRIGPIPEPVIGSIAFSVLDGLIYLYDNHRIIHRDVKPSNILINSVGFVKLCDFGVSGMLVDSIAKTFVGTSQYMSPERISGATYSVKSDVWSLGLSLIELALGRFPFPQLSVFELLQFIVDEELPTLPTAEFPEDFVDMTNLCLIKDPQSRPTPTQIMKHPYVQRAKTEKFNIGKWINSI</sequence>
<dbReference type="PANTHER" id="PTHR47448:SF1">
    <property type="entry name" value="SERINE_THREONINE-PROTEIN KINASE STE7 HOMOLOG"/>
    <property type="match status" value="1"/>
</dbReference>
<keyword evidence="11" id="KW-1185">Reference proteome</keyword>
<comment type="caution">
    <text evidence="10">The sequence shown here is derived from an EMBL/GenBank/DDBJ whole genome shotgun (WGS) entry which is preliminary data.</text>
</comment>
<dbReference type="SMART" id="SM00220">
    <property type="entry name" value="S_TKc"/>
    <property type="match status" value="1"/>
</dbReference>
<keyword evidence="5 7" id="KW-0067">ATP-binding</keyword>
<keyword evidence="2 10" id="KW-0808">Transferase</keyword>
<dbReference type="InterPro" id="IPR050915">
    <property type="entry name" value="MAP_kinase_kinase"/>
</dbReference>
<keyword evidence="4 10" id="KW-0418">Kinase</keyword>
<dbReference type="Gene3D" id="3.30.200.20">
    <property type="entry name" value="Phosphorylase Kinase, domain 1"/>
    <property type="match status" value="1"/>
</dbReference>
<evidence type="ECO:0000256" key="7">
    <source>
        <dbReference type="PROSITE-ProRule" id="PRU10141"/>
    </source>
</evidence>